<dbReference type="Pfam" id="PF07940">
    <property type="entry name" value="Hepar_II_III_C"/>
    <property type="match status" value="1"/>
</dbReference>
<evidence type="ECO:0000256" key="2">
    <source>
        <dbReference type="ARBA" id="ARBA00022729"/>
    </source>
</evidence>
<evidence type="ECO:0000256" key="3">
    <source>
        <dbReference type="ARBA" id="ARBA00022764"/>
    </source>
</evidence>
<comment type="caution">
    <text evidence="7">The sequence shown here is derived from an EMBL/GenBank/DDBJ whole genome shotgun (WGS) entry which is preliminary data.</text>
</comment>
<evidence type="ECO:0000256" key="4">
    <source>
        <dbReference type="ARBA" id="ARBA00023239"/>
    </source>
</evidence>
<sequence length="599" mass="70995">MTKLHWQTRTFPTNPPFKEFISLEDWKKELPPFFFYGKDIHGLPKRRSEELKSINENLQKGILVFFNKLEIDLGKNYDWITNPATGYKYDIAKHWSQIEDLSKEAGDIKYVWEKARFSFLFDIIRYDYHFEEDQSKLVFGEIEDFIDKNPINLGPNYKCSQETSLRILNWTFALYYYKDSENLTEGLFKKIMNSIYWQLDHVYRNIHFSRIAVRNNHALTETLMLYLSNKLFPFIPDTRTWNKKGKKWFEQEIAYQIYEDGTFLQYSMNYHRVAVQLLTYGIRLAELNDDKWNPVVYERAKKSLQFLDACTDPVTKQLPNYGANDGALFFKLTDDDYRNYSSQLDDLRSVLYKEAYEIHESAYWLGIVPSQIPYEYPNEMNTFEKGGYYIIQEESTKTFIRCGKYQDRPSQSDNLHLDIWHQGINYLRDAGSYKYNTKQEDIAYFNGCEGHNTISVDGEDQMLKGSRFIWFKWVKKAVAVLNKEEGRFHFKGKITAFRHLGKDIEHVRTVKKQQGKAHWTVVDEVKNTGDRPIFQYWHLDPEHEDDVEIVAKDLNGNELQPLNDEKWYSGYYGVKERSPRRTFTSSSGTIVTTIKIDKA</sequence>
<organism evidence="7 8">
    <name type="scientific">Sungkyunkwania multivorans</name>
    <dbReference type="NCBI Taxonomy" id="1173618"/>
    <lineage>
        <taxon>Bacteria</taxon>
        <taxon>Pseudomonadati</taxon>
        <taxon>Bacteroidota</taxon>
        <taxon>Flavobacteriia</taxon>
        <taxon>Flavobacteriales</taxon>
        <taxon>Flavobacteriaceae</taxon>
        <taxon>Sungkyunkwania</taxon>
    </lineage>
</organism>
<dbReference type="Pfam" id="PF16889">
    <property type="entry name" value="Hepar_II_III_N"/>
    <property type="match status" value="1"/>
</dbReference>
<accession>A0ABW3CZ92</accession>
<dbReference type="Gene3D" id="2.70.98.70">
    <property type="match status" value="1"/>
</dbReference>
<dbReference type="EMBL" id="JBHTJH010000017">
    <property type="protein sequence ID" value="MFD0863120.1"/>
    <property type="molecule type" value="Genomic_DNA"/>
</dbReference>
<evidence type="ECO:0000256" key="1">
    <source>
        <dbReference type="ARBA" id="ARBA00004418"/>
    </source>
</evidence>
<keyword evidence="4 7" id="KW-0456">Lyase</keyword>
<evidence type="ECO:0000259" key="6">
    <source>
        <dbReference type="Pfam" id="PF16889"/>
    </source>
</evidence>
<dbReference type="InterPro" id="IPR031680">
    <property type="entry name" value="Hepar_II_III_N"/>
</dbReference>
<protein>
    <submittedName>
        <fullName evidence="7">Alginate lyase family protein</fullName>
    </submittedName>
</protein>
<reference evidence="8" key="1">
    <citation type="journal article" date="2019" name="Int. J. Syst. Evol. Microbiol.">
        <title>The Global Catalogue of Microorganisms (GCM) 10K type strain sequencing project: providing services to taxonomists for standard genome sequencing and annotation.</title>
        <authorList>
            <consortium name="The Broad Institute Genomics Platform"/>
            <consortium name="The Broad Institute Genome Sequencing Center for Infectious Disease"/>
            <person name="Wu L."/>
            <person name="Ma J."/>
        </authorList>
    </citation>
    <scope>NUCLEOTIDE SEQUENCE [LARGE SCALE GENOMIC DNA]</scope>
    <source>
        <strain evidence="8">CCUG 62952</strain>
    </source>
</reference>
<evidence type="ECO:0000313" key="8">
    <source>
        <dbReference type="Proteomes" id="UP001596978"/>
    </source>
</evidence>
<dbReference type="PANTHER" id="PTHR39210:SF1">
    <property type="entry name" value="HEPARIN-SULFATE LYASE"/>
    <property type="match status" value="1"/>
</dbReference>
<keyword evidence="8" id="KW-1185">Reference proteome</keyword>
<dbReference type="GO" id="GO:0016829">
    <property type="term" value="F:lyase activity"/>
    <property type="evidence" value="ECO:0007669"/>
    <property type="project" value="UniProtKB-KW"/>
</dbReference>
<feature type="domain" description="Heparin-sulfate lyase N-terminal" evidence="6">
    <location>
        <begin position="71"/>
        <end position="291"/>
    </location>
</feature>
<evidence type="ECO:0000313" key="7">
    <source>
        <dbReference type="EMBL" id="MFD0863120.1"/>
    </source>
</evidence>
<dbReference type="Gene3D" id="1.50.10.100">
    <property type="entry name" value="Chondroitin AC/alginate lyase"/>
    <property type="match status" value="1"/>
</dbReference>
<dbReference type="PANTHER" id="PTHR39210">
    <property type="entry name" value="HEPARIN-SULFATE LYASE"/>
    <property type="match status" value="1"/>
</dbReference>
<feature type="domain" description="Heparinase II/III-like C-terminal" evidence="5">
    <location>
        <begin position="378"/>
        <end position="553"/>
    </location>
</feature>
<name>A0ABW3CZ92_9FLAO</name>
<keyword evidence="2" id="KW-0732">Signal</keyword>
<comment type="subcellular location">
    <subcellularLocation>
        <location evidence="1">Periplasm</location>
    </subcellularLocation>
</comment>
<dbReference type="InterPro" id="IPR008929">
    <property type="entry name" value="Chondroitin_lyas"/>
</dbReference>
<evidence type="ECO:0000259" key="5">
    <source>
        <dbReference type="Pfam" id="PF07940"/>
    </source>
</evidence>
<dbReference type="RefSeq" id="WP_386408869.1">
    <property type="nucleotide sequence ID" value="NZ_JBHTJH010000017.1"/>
</dbReference>
<dbReference type="Proteomes" id="UP001596978">
    <property type="component" value="Unassembled WGS sequence"/>
</dbReference>
<gene>
    <name evidence="7" type="ORF">ACFQ1M_12970</name>
</gene>
<dbReference type="SUPFAM" id="SSF48230">
    <property type="entry name" value="Chondroitin AC/alginate lyase"/>
    <property type="match status" value="1"/>
</dbReference>
<proteinExistence type="predicted"/>
<keyword evidence="3" id="KW-0574">Periplasm</keyword>
<dbReference type="InterPro" id="IPR012480">
    <property type="entry name" value="Hepar_II_III_C"/>
</dbReference>